<dbReference type="WBParaSite" id="nRc.2.0.1.t26873-RA">
    <property type="protein sequence ID" value="nRc.2.0.1.t26873-RA"/>
    <property type="gene ID" value="nRc.2.0.1.g26873"/>
</dbReference>
<proteinExistence type="predicted"/>
<keyword evidence="1" id="KW-1185">Reference proteome</keyword>
<dbReference type="Proteomes" id="UP000887565">
    <property type="component" value="Unplaced"/>
</dbReference>
<evidence type="ECO:0000313" key="1">
    <source>
        <dbReference type="Proteomes" id="UP000887565"/>
    </source>
</evidence>
<dbReference type="AlphaFoldDB" id="A0A915JL87"/>
<name>A0A915JL87_ROMCU</name>
<reference evidence="2" key="1">
    <citation type="submission" date="2022-11" db="UniProtKB">
        <authorList>
            <consortium name="WormBaseParasite"/>
        </authorList>
    </citation>
    <scope>IDENTIFICATION</scope>
</reference>
<protein>
    <submittedName>
        <fullName evidence="2">Uncharacterized protein</fullName>
    </submittedName>
</protein>
<evidence type="ECO:0000313" key="2">
    <source>
        <dbReference type="WBParaSite" id="nRc.2.0.1.t26873-RA"/>
    </source>
</evidence>
<accession>A0A915JL87</accession>
<sequence>MYSGRNESDIVATRILTFVQNKFQDDTQHVKPHNVPDFWCVLILAKDEAKKKIVGLLNFHYTVSNGIIQPLLIKFDVRLFYSND</sequence>
<organism evidence="1 2">
    <name type="scientific">Romanomermis culicivorax</name>
    <name type="common">Nematode worm</name>
    <dbReference type="NCBI Taxonomy" id="13658"/>
    <lineage>
        <taxon>Eukaryota</taxon>
        <taxon>Metazoa</taxon>
        <taxon>Ecdysozoa</taxon>
        <taxon>Nematoda</taxon>
        <taxon>Enoplea</taxon>
        <taxon>Dorylaimia</taxon>
        <taxon>Mermithida</taxon>
        <taxon>Mermithoidea</taxon>
        <taxon>Mermithidae</taxon>
        <taxon>Romanomermis</taxon>
    </lineage>
</organism>